<gene>
    <name evidence="1" type="ORF">N7492_005743</name>
</gene>
<reference evidence="1" key="1">
    <citation type="submission" date="2022-11" db="EMBL/GenBank/DDBJ databases">
        <authorList>
            <person name="Petersen C."/>
        </authorList>
    </citation>
    <scope>NUCLEOTIDE SEQUENCE</scope>
    <source>
        <strain evidence="1">IBT 21917</strain>
    </source>
</reference>
<dbReference type="Proteomes" id="UP001146351">
    <property type="component" value="Unassembled WGS sequence"/>
</dbReference>
<accession>A0A9W9ICU3</accession>
<dbReference type="EMBL" id="JAPQKO010000003">
    <property type="protein sequence ID" value="KAJ5173150.1"/>
    <property type="molecule type" value="Genomic_DNA"/>
</dbReference>
<protein>
    <submittedName>
        <fullName evidence="1">Uncharacterized protein</fullName>
    </submittedName>
</protein>
<dbReference type="AlphaFoldDB" id="A0A9W9ICU3"/>
<reference evidence="1" key="2">
    <citation type="journal article" date="2023" name="IMA Fungus">
        <title>Comparative genomic study of the Penicillium genus elucidates a diverse pangenome and 15 lateral gene transfer events.</title>
        <authorList>
            <person name="Petersen C."/>
            <person name="Sorensen T."/>
            <person name="Nielsen M.R."/>
            <person name="Sondergaard T.E."/>
            <person name="Sorensen J.L."/>
            <person name="Fitzpatrick D.A."/>
            <person name="Frisvad J.C."/>
            <person name="Nielsen K.L."/>
        </authorList>
    </citation>
    <scope>NUCLEOTIDE SEQUENCE</scope>
    <source>
        <strain evidence="1">IBT 21917</strain>
    </source>
</reference>
<proteinExistence type="predicted"/>
<keyword evidence="2" id="KW-1185">Reference proteome</keyword>
<evidence type="ECO:0000313" key="2">
    <source>
        <dbReference type="Proteomes" id="UP001146351"/>
    </source>
</evidence>
<evidence type="ECO:0000313" key="1">
    <source>
        <dbReference type="EMBL" id="KAJ5173150.1"/>
    </source>
</evidence>
<sequence>MWPCQHHASIPHAAMRASHLANHGGPCYLELATGNFLFGAIRQAPRVEREAPFVVDSTTVTHRPAQGGFAYEGRLLGLDVPWIPGPLEIRSTALDGSRPISLWRV</sequence>
<name>A0A9W9ICU3_9EURO</name>
<organism evidence="1 2">
    <name type="scientific">Penicillium capsulatum</name>
    <dbReference type="NCBI Taxonomy" id="69766"/>
    <lineage>
        <taxon>Eukaryota</taxon>
        <taxon>Fungi</taxon>
        <taxon>Dikarya</taxon>
        <taxon>Ascomycota</taxon>
        <taxon>Pezizomycotina</taxon>
        <taxon>Eurotiomycetes</taxon>
        <taxon>Eurotiomycetidae</taxon>
        <taxon>Eurotiales</taxon>
        <taxon>Aspergillaceae</taxon>
        <taxon>Penicillium</taxon>
    </lineage>
</organism>
<comment type="caution">
    <text evidence="1">The sequence shown here is derived from an EMBL/GenBank/DDBJ whole genome shotgun (WGS) entry which is preliminary data.</text>
</comment>